<organism evidence="3 4">
    <name type="scientific">Polypedilum vanderplanki</name>
    <name type="common">Sleeping chironomid midge</name>
    <dbReference type="NCBI Taxonomy" id="319348"/>
    <lineage>
        <taxon>Eukaryota</taxon>
        <taxon>Metazoa</taxon>
        <taxon>Ecdysozoa</taxon>
        <taxon>Arthropoda</taxon>
        <taxon>Hexapoda</taxon>
        <taxon>Insecta</taxon>
        <taxon>Pterygota</taxon>
        <taxon>Neoptera</taxon>
        <taxon>Endopterygota</taxon>
        <taxon>Diptera</taxon>
        <taxon>Nematocera</taxon>
        <taxon>Chironomoidea</taxon>
        <taxon>Chironomidae</taxon>
        <taxon>Chironominae</taxon>
        <taxon>Polypedilum</taxon>
        <taxon>Polypedilum</taxon>
    </lineage>
</organism>
<feature type="region of interest" description="Disordered" evidence="2">
    <location>
        <begin position="382"/>
        <end position="428"/>
    </location>
</feature>
<name>A0A9J6C8I3_POLVA</name>
<feature type="region of interest" description="Disordered" evidence="2">
    <location>
        <begin position="239"/>
        <end position="334"/>
    </location>
</feature>
<proteinExistence type="predicted"/>
<dbReference type="Proteomes" id="UP001107558">
    <property type="component" value="Chromosome 2"/>
</dbReference>
<dbReference type="EMBL" id="JADBJN010000002">
    <property type="protein sequence ID" value="KAG5678346.1"/>
    <property type="molecule type" value="Genomic_DNA"/>
</dbReference>
<protein>
    <submittedName>
        <fullName evidence="3">Uncharacterized protein</fullName>
    </submittedName>
</protein>
<reference evidence="3" key="1">
    <citation type="submission" date="2021-03" db="EMBL/GenBank/DDBJ databases">
        <title>Chromosome level genome of the anhydrobiotic midge Polypedilum vanderplanki.</title>
        <authorList>
            <person name="Yoshida Y."/>
            <person name="Kikawada T."/>
            <person name="Gusev O."/>
        </authorList>
    </citation>
    <scope>NUCLEOTIDE SEQUENCE</scope>
    <source>
        <strain evidence="3">NIAS01</strain>
        <tissue evidence="3">Whole body or cell culture</tissue>
    </source>
</reference>
<dbReference type="OrthoDB" id="10046062at2759"/>
<evidence type="ECO:0000256" key="1">
    <source>
        <dbReference type="SAM" id="Coils"/>
    </source>
</evidence>
<feature type="coiled-coil region" evidence="1">
    <location>
        <begin position="165"/>
        <end position="220"/>
    </location>
</feature>
<keyword evidence="4" id="KW-1185">Reference proteome</keyword>
<dbReference type="AlphaFoldDB" id="A0A9J6C8I3"/>
<accession>A0A9J6C8I3</accession>
<feature type="compositionally biased region" description="Polar residues" evidence="2">
    <location>
        <begin position="23"/>
        <end position="41"/>
    </location>
</feature>
<evidence type="ECO:0000313" key="3">
    <source>
        <dbReference type="EMBL" id="KAG5678346.1"/>
    </source>
</evidence>
<comment type="caution">
    <text evidence="3">The sequence shown here is derived from an EMBL/GenBank/DDBJ whole genome shotgun (WGS) entry which is preliminary data.</text>
</comment>
<evidence type="ECO:0000313" key="4">
    <source>
        <dbReference type="Proteomes" id="UP001107558"/>
    </source>
</evidence>
<gene>
    <name evidence="3" type="ORF">PVAND_008031</name>
</gene>
<evidence type="ECO:0000256" key="2">
    <source>
        <dbReference type="SAM" id="MobiDB-lite"/>
    </source>
</evidence>
<feature type="compositionally biased region" description="Low complexity" evidence="2">
    <location>
        <begin position="399"/>
        <end position="428"/>
    </location>
</feature>
<sequence>MCQRSYCYRSQLPARATRLLNRRLQNTNSSSPINGSESPRSLDSMHSRTSARASLREHLKQRQQQNIQSQLINSSSEDLLADKSLRNSMLQDVSTFKKQLVQLRRILQEDEDKLMMSDTLNPFEINGQIFSHLNGSGSNGVLCENEKEMPSNDKEKTDDEKNVLANQQLMLLEDQRQELADLRRQVVFLQSQMDDKDRLIRQQQNKLDELRMDNMRLLNDKPSVQNLNSNITETANCATQTERLRPVSMGSSQDFNSQQEPHKSQKNDSKQIPTITIKPSPQRSKTQISSVYTKLSSIKPTLSPSNRNSSILTTPSSKPMKSTKIEHPKTTPLRMQNAANVMRNTNDLKTPLRRSIPQLVKTPNSNIIHGSTKNSIKLQKQTIAATSSHSMKVHRTEDSNGNSATSSLSTSSSNSSINDKNPNSNNSNHSDCNGIGFLAQQLNEIYSRGLLE</sequence>
<feature type="compositionally biased region" description="Polar residues" evidence="2">
    <location>
        <begin position="270"/>
        <end position="320"/>
    </location>
</feature>
<feature type="compositionally biased region" description="Basic and acidic residues" evidence="2">
    <location>
        <begin position="260"/>
        <end position="269"/>
    </location>
</feature>
<feature type="compositionally biased region" description="Polar residues" evidence="2">
    <location>
        <begin position="249"/>
        <end position="259"/>
    </location>
</feature>
<keyword evidence="1" id="KW-0175">Coiled coil</keyword>
<feature type="region of interest" description="Disordered" evidence="2">
    <location>
        <begin position="23"/>
        <end position="50"/>
    </location>
</feature>